<reference evidence="7 8" key="1">
    <citation type="submission" date="2016-11" db="EMBL/GenBank/DDBJ databases">
        <authorList>
            <person name="Jaros S."/>
            <person name="Januszkiewicz K."/>
            <person name="Wedrychowicz H."/>
        </authorList>
    </citation>
    <scope>NUCLEOTIDE SEQUENCE [LARGE SCALE GENOMIC DNA]</scope>
    <source>
        <strain evidence="7 8">DSM 18899</strain>
    </source>
</reference>
<dbReference type="InterPro" id="IPR004089">
    <property type="entry name" value="MCPsignal_dom"/>
</dbReference>
<evidence type="ECO:0000256" key="3">
    <source>
        <dbReference type="PROSITE-ProRule" id="PRU00284"/>
    </source>
</evidence>
<dbReference type="AlphaFoldDB" id="A0A1K2H6C9"/>
<dbReference type="GO" id="GO:0016020">
    <property type="term" value="C:membrane"/>
    <property type="evidence" value="ECO:0007669"/>
    <property type="project" value="InterPro"/>
</dbReference>
<dbReference type="Proteomes" id="UP000186513">
    <property type="component" value="Unassembled WGS sequence"/>
</dbReference>
<keyword evidence="8" id="KW-1185">Reference proteome</keyword>
<protein>
    <submittedName>
        <fullName evidence="7">Methyl-accepting chemotaxis protein (MCP) signalling domain-containing protein</fullName>
    </submittedName>
</protein>
<dbReference type="SUPFAM" id="SSF58104">
    <property type="entry name" value="Methyl-accepting chemotaxis protein (MCP) signaling domain"/>
    <property type="match status" value="1"/>
</dbReference>
<keyword evidence="5" id="KW-1133">Transmembrane helix</keyword>
<feature type="region of interest" description="Disordered" evidence="4">
    <location>
        <begin position="272"/>
        <end position="296"/>
    </location>
</feature>
<dbReference type="EMBL" id="FPKR01000002">
    <property type="protein sequence ID" value="SFZ71831.1"/>
    <property type="molecule type" value="Genomic_DNA"/>
</dbReference>
<dbReference type="PRINTS" id="PR00260">
    <property type="entry name" value="CHEMTRNSDUCR"/>
</dbReference>
<dbReference type="GO" id="GO:0007165">
    <property type="term" value="P:signal transduction"/>
    <property type="evidence" value="ECO:0007669"/>
    <property type="project" value="UniProtKB-KW"/>
</dbReference>
<dbReference type="InterPro" id="IPR004090">
    <property type="entry name" value="Chemotax_Me-accpt_rcpt"/>
</dbReference>
<dbReference type="SMART" id="SM00283">
    <property type="entry name" value="MA"/>
    <property type="match status" value="1"/>
</dbReference>
<proteinExistence type="inferred from homology"/>
<name>A0A1K2H6C9_9NEIS</name>
<feature type="transmembrane region" description="Helical" evidence="5">
    <location>
        <begin position="32"/>
        <end position="51"/>
    </location>
</feature>
<dbReference type="PROSITE" id="PS50111">
    <property type="entry name" value="CHEMOTAXIS_TRANSDUC_2"/>
    <property type="match status" value="1"/>
</dbReference>
<evidence type="ECO:0000259" key="6">
    <source>
        <dbReference type="PROSITE" id="PS50111"/>
    </source>
</evidence>
<dbReference type="GO" id="GO:0006935">
    <property type="term" value="P:chemotaxis"/>
    <property type="evidence" value="ECO:0007669"/>
    <property type="project" value="InterPro"/>
</dbReference>
<comment type="similarity">
    <text evidence="2">Belongs to the methyl-accepting chemotaxis (MCP) protein family.</text>
</comment>
<dbReference type="PANTHER" id="PTHR32089:SF112">
    <property type="entry name" value="LYSOZYME-LIKE PROTEIN-RELATED"/>
    <property type="match status" value="1"/>
</dbReference>
<feature type="domain" description="Methyl-accepting transducer" evidence="6">
    <location>
        <begin position="222"/>
        <end position="458"/>
    </location>
</feature>
<accession>A0A1K2H6C9</accession>
<dbReference type="GO" id="GO:0004888">
    <property type="term" value="F:transmembrane signaling receptor activity"/>
    <property type="evidence" value="ECO:0007669"/>
    <property type="project" value="InterPro"/>
</dbReference>
<evidence type="ECO:0000313" key="7">
    <source>
        <dbReference type="EMBL" id="SFZ71831.1"/>
    </source>
</evidence>
<feature type="transmembrane region" description="Helical" evidence="5">
    <location>
        <begin position="132"/>
        <end position="148"/>
    </location>
</feature>
<evidence type="ECO:0000256" key="2">
    <source>
        <dbReference type="ARBA" id="ARBA00029447"/>
    </source>
</evidence>
<gene>
    <name evidence="7" type="ORF">SAMN02745887_00467</name>
</gene>
<sequence>MSIGLAFSRLIDWFIPDSIRHNPLDLSRARNVVGAAVLAAIAVPIFAINYFKLGHTAMAWGILISGAGMLGTALLLKLTGLLILAREAAIGVFFCMVVWMCLVNGGIESSSAPWFLLVPTASMFVGGKKSGMFWSAAALIGIVLFFIAHKAGWPLPVSPLGPELHPQLQFRSLMGLTIVIFALAMMFEYGKIKSFEKTEQARLQAEQGRAAMQQMLSEVTGAIGTASSETAQISERTNTINRTMRHQAKETGEMARIVDEIAALTVQSAEQSERAAREAEQAGQLAGEGGAAMGRTLGNIGKTAEVVSRSAERIEELGRRSDEIGNIVQVIRAIADQTNLLALNAAIEAARAGEQGRGFAVVADEVRKLAERTSSATREIEEKIGTILTGTNEAMAAMREGNQRMEEINQSAAEAGQRLDAIIQGTERLAGLIGEVARNEQRQSSQFQTIATDIAELRADVEEASTSTAGIAQGVTTLEQTMQQLAKSTQAFRA</sequence>
<dbReference type="PANTHER" id="PTHR32089">
    <property type="entry name" value="METHYL-ACCEPTING CHEMOTAXIS PROTEIN MCPB"/>
    <property type="match status" value="1"/>
</dbReference>
<keyword evidence="5" id="KW-0812">Transmembrane</keyword>
<evidence type="ECO:0000313" key="8">
    <source>
        <dbReference type="Proteomes" id="UP000186513"/>
    </source>
</evidence>
<dbReference type="CDD" id="cd11386">
    <property type="entry name" value="MCP_signal"/>
    <property type="match status" value="1"/>
</dbReference>
<feature type="transmembrane region" description="Helical" evidence="5">
    <location>
        <begin position="57"/>
        <end position="76"/>
    </location>
</feature>
<dbReference type="RefSeq" id="WP_072427015.1">
    <property type="nucleotide sequence ID" value="NZ_FPKR01000002.1"/>
</dbReference>
<keyword evidence="5" id="KW-0472">Membrane</keyword>
<dbReference type="Pfam" id="PF00015">
    <property type="entry name" value="MCPsignal"/>
    <property type="match status" value="1"/>
</dbReference>
<evidence type="ECO:0000256" key="5">
    <source>
        <dbReference type="SAM" id="Phobius"/>
    </source>
</evidence>
<evidence type="ECO:0000256" key="4">
    <source>
        <dbReference type="SAM" id="MobiDB-lite"/>
    </source>
</evidence>
<dbReference type="Gene3D" id="1.10.287.950">
    <property type="entry name" value="Methyl-accepting chemotaxis protein"/>
    <property type="match status" value="1"/>
</dbReference>
<dbReference type="STRING" id="1121279.SAMN02745887_00467"/>
<keyword evidence="1 3" id="KW-0807">Transducer</keyword>
<feature type="transmembrane region" description="Helical" evidence="5">
    <location>
        <begin position="168"/>
        <end position="187"/>
    </location>
</feature>
<evidence type="ECO:0000256" key="1">
    <source>
        <dbReference type="ARBA" id="ARBA00023224"/>
    </source>
</evidence>
<organism evidence="7 8">
    <name type="scientific">Chitinimonas taiwanensis DSM 18899</name>
    <dbReference type="NCBI Taxonomy" id="1121279"/>
    <lineage>
        <taxon>Bacteria</taxon>
        <taxon>Pseudomonadati</taxon>
        <taxon>Pseudomonadota</taxon>
        <taxon>Betaproteobacteria</taxon>
        <taxon>Neisseriales</taxon>
        <taxon>Chitinibacteraceae</taxon>
        <taxon>Chitinimonas</taxon>
    </lineage>
</organism>